<evidence type="ECO:0000256" key="1">
    <source>
        <dbReference type="ARBA" id="ARBA00004477"/>
    </source>
</evidence>
<dbReference type="AlphaFoldDB" id="A0A9P0KAE2"/>
<dbReference type="GO" id="GO:0042283">
    <property type="term" value="F:dolichyl pyrophosphate Glc1Man9GlcNAc2 alpha-1,3-glucosyltransferase activity"/>
    <property type="evidence" value="ECO:0007669"/>
    <property type="project" value="TreeGrafter"/>
</dbReference>
<keyword evidence="4 10" id="KW-0328">Glycosyltransferase</keyword>
<accession>A0A9P0KAE2</accession>
<gene>
    <name evidence="12" type="ORF">ACAOBT_LOCUS9349</name>
</gene>
<evidence type="ECO:0000256" key="11">
    <source>
        <dbReference type="SAM" id="SignalP"/>
    </source>
</evidence>
<keyword evidence="7 10" id="KW-0256">Endoplasmic reticulum</keyword>
<sequence length="515" mass="58902">MIATVTILTSCVKLLLIPAYYSTDFEVHRNWLAVTHSLPIKKWYFDETSPWTLDYPPLFAWFEYLLSHVAPFFDKNMLDLHRLNYTSDNTVLFQRLSVIITDLIYSLGVYLCCSALKKSWKKDVVLPILLLANCGLIMVDHIHFQYNGMLYGILLISIAYMLQGKHILSAFWFTVLLNLKHIYIYMAPAYFVYLLRHYCLRGPLTLKTVTSKNTFKNLALLGSVVVSVFIATYLPFWDHLPQIVSRLFPFKRGLSHAYWAPNVWALYNTADKIALLAAKILNFNIGKSTTATMTGGLVQEYEHSILPSIHPIITILLTVIFTLPAMVKLFNLNRQPSNFLRCLVICALSSFLFGWHVHEKAILMAIIPLTILSIMETVDGKTFLFLSTVGHYSLFPLLFPPYLLLIKVLLLLLYTVYAFHSLYKMYPLAICRFSLPLLNPAESIYLLGLAAVFLYENVVHPALGLQNKFPFLPLMLTSAYCSLGVIYAWATYYVYFLKSDGVPTRLKNDKGNKTD</sequence>
<evidence type="ECO:0000256" key="10">
    <source>
        <dbReference type="RuleBase" id="RU363110"/>
    </source>
</evidence>
<comment type="pathway">
    <text evidence="2 10">Protein modification; protein glycosylation.</text>
</comment>
<keyword evidence="9 10" id="KW-0472">Membrane</keyword>
<feature type="transmembrane region" description="Helical" evidence="10">
    <location>
        <begin position="435"/>
        <end position="455"/>
    </location>
</feature>
<feature type="transmembrane region" description="Helical" evidence="10">
    <location>
        <begin position="218"/>
        <end position="237"/>
    </location>
</feature>
<feature type="chain" id="PRO_5040508390" description="Alpha-1,3-glucosyltransferase" evidence="11">
    <location>
        <begin position="23"/>
        <end position="515"/>
    </location>
</feature>
<dbReference type="OrthoDB" id="1689333at2759"/>
<keyword evidence="5 10" id="KW-0808">Transferase</keyword>
<dbReference type="Pfam" id="PF03155">
    <property type="entry name" value="Alg6_Alg8"/>
    <property type="match status" value="1"/>
</dbReference>
<proteinExistence type="inferred from homology"/>
<dbReference type="EMBL" id="CAKOFQ010006783">
    <property type="protein sequence ID" value="CAH1971279.1"/>
    <property type="molecule type" value="Genomic_DNA"/>
</dbReference>
<evidence type="ECO:0000256" key="3">
    <source>
        <dbReference type="ARBA" id="ARBA00008715"/>
    </source>
</evidence>
<dbReference type="GO" id="GO:0005789">
    <property type="term" value="C:endoplasmic reticulum membrane"/>
    <property type="evidence" value="ECO:0007669"/>
    <property type="project" value="UniProtKB-SubCell"/>
</dbReference>
<name>A0A9P0KAE2_ACAOB</name>
<evidence type="ECO:0000256" key="2">
    <source>
        <dbReference type="ARBA" id="ARBA00004922"/>
    </source>
</evidence>
<keyword evidence="11" id="KW-0732">Signal</keyword>
<feature type="transmembrane region" description="Helical" evidence="10">
    <location>
        <begin position="312"/>
        <end position="332"/>
    </location>
</feature>
<organism evidence="12 13">
    <name type="scientific">Acanthoscelides obtectus</name>
    <name type="common">Bean weevil</name>
    <name type="synonym">Bruchus obtectus</name>
    <dbReference type="NCBI Taxonomy" id="200917"/>
    <lineage>
        <taxon>Eukaryota</taxon>
        <taxon>Metazoa</taxon>
        <taxon>Ecdysozoa</taxon>
        <taxon>Arthropoda</taxon>
        <taxon>Hexapoda</taxon>
        <taxon>Insecta</taxon>
        <taxon>Pterygota</taxon>
        <taxon>Neoptera</taxon>
        <taxon>Endopterygota</taxon>
        <taxon>Coleoptera</taxon>
        <taxon>Polyphaga</taxon>
        <taxon>Cucujiformia</taxon>
        <taxon>Chrysomeloidea</taxon>
        <taxon>Chrysomelidae</taxon>
        <taxon>Bruchinae</taxon>
        <taxon>Bruchini</taxon>
        <taxon>Acanthoscelides</taxon>
    </lineage>
</organism>
<evidence type="ECO:0000256" key="8">
    <source>
        <dbReference type="ARBA" id="ARBA00022989"/>
    </source>
</evidence>
<feature type="transmembrane region" description="Helical" evidence="10">
    <location>
        <begin position="182"/>
        <end position="198"/>
    </location>
</feature>
<keyword evidence="6 10" id="KW-0812">Transmembrane</keyword>
<keyword evidence="8 10" id="KW-1133">Transmembrane helix</keyword>
<dbReference type="Proteomes" id="UP001152888">
    <property type="component" value="Unassembled WGS sequence"/>
</dbReference>
<dbReference type="EC" id="2.4.1.-" evidence="10"/>
<evidence type="ECO:0000256" key="4">
    <source>
        <dbReference type="ARBA" id="ARBA00022676"/>
    </source>
</evidence>
<feature type="transmembrane region" description="Helical" evidence="10">
    <location>
        <begin position="398"/>
        <end position="423"/>
    </location>
</feature>
<evidence type="ECO:0000256" key="7">
    <source>
        <dbReference type="ARBA" id="ARBA00022824"/>
    </source>
</evidence>
<evidence type="ECO:0000256" key="6">
    <source>
        <dbReference type="ARBA" id="ARBA00022692"/>
    </source>
</evidence>
<evidence type="ECO:0000313" key="12">
    <source>
        <dbReference type="EMBL" id="CAH1971279.1"/>
    </source>
</evidence>
<comment type="subcellular location">
    <subcellularLocation>
        <location evidence="1 10">Endoplasmic reticulum membrane</location>
        <topology evidence="1 10">Multi-pass membrane protein</topology>
    </subcellularLocation>
</comment>
<comment type="similarity">
    <text evidence="3 10">Belongs to the ALG6/ALG8 glucosyltransferase family.</text>
</comment>
<feature type="transmembrane region" description="Helical" evidence="10">
    <location>
        <begin position="338"/>
        <end position="355"/>
    </location>
</feature>
<feature type="transmembrane region" description="Helical" evidence="10">
    <location>
        <begin position="150"/>
        <end position="175"/>
    </location>
</feature>
<dbReference type="GO" id="GO:0006487">
    <property type="term" value="P:protein N-linked glycosylation"/>
    <property type="evidence" value="ECO:0007669"/>
    <property type="project" value="TreeGrafter"/>
</dbReference>
<feature type="signal peptide" evidence="11">
    <location>
        <begin position="1"/>
        <end position="22"/>
    </location>
</feature>
<comment type="caution">
    <text evidence="12">The sequence shown here is derived from an EMBL/GenBank/DDBJ whole genome shotgun (WGS) entry which is preliminary data.</text>
</comment>
<dbReference type="PANTHER" id="PTHR12413">
    <property type="entry name" value="DOLICHYL GLYCOSYLTRANSFERASE"/>
    <property type="match status" value="1"/>
</dbReference>
<dbReference type="InterPro" id="IPR004856">
    <property type="entry name" value="Glyco_trans_ALG6/ALG8"/>
</dbReference>
<feature type="transmembrane region" description="Helical" evidence="10">
    <location>
        <begin position="475"/>
        <end position="497"/>
    </location>
</feature>
<keyword evidence="13" id="KW-1185">Reference proteome</keyword>
<protein>
    <recommendedName>
        <fullName evidence="10">Alpha-1,3-glucosyltransferase</fullName>
        <ecNumber evidence="10">2.4.1.-</ecNumber>
    </recommendedName>
</protein>
<feature type="transmembrane region" description="Helical" evidence="10">
    <location>
        <begin position="362"/>
        <end position="378"/>
    </location>
</feature>
<evidence type="ECO:0000313" key="13">
    <source>
        <dbReference type="Proteomes" id="UP001152888"/>
    </source>
</evidence>
<reference evidence="12" key="1">
    <citation type="submission" date="2022-03" db="EMBL/GenBank/DDBJ databases">
        <authorList>
            <person name="Sayadi A."/>
        </authorList>
    </citation>
    <scope>NUCLEOTIDE SEQUENCE</scope>
</reference>
<dbReference type="PANTHER" id="PTHR12413:SF2">
    <property type="entry name" value="DOLICHYL PYROPHOSPHATE GLC1MAN9GLCNAC2 ALPHA-1,3-GLUCOSYLTRANSFERASE-RELATED"/>
    <property type="match status" value="1"/>
</dbReference>
<evidence type="ECO:0000256" key="5">
    <source>
        <dbReference type="ARBA" id="ARBA00022679"/>
    </source>
</evidence>
<evidence type="ECO:0000256" key="9">
    <source>
        <dbReference type="ARBA" id="ARBA00023136"/>
    </source>
</evidence>